<name>A0A0F9WBJ9_9MICR</name>
<accession>A0A0F9WBJ9</accession>
<dbReference type="Proteomes" id="UP000034350">
    <property type="component" value="Unassembled WGS sequence"/>
</dbReference>
<evidence type="ECO:0000313" key="1">
    <source>
        <dbReference type="EMBL" id="KKO74260.1"/>
    </source>
</evidence>
<organism evidence="1 2">
    <name type="scientific">Vairimorpha ceranae</name>
    <dbReference type="NCBI Taxonomy" id="40302"/>
    <lineage>
        <taxon>Eukaryota</taxon>
        <taxon>Fungi</taxon>
        <taxon>Fungi incertae sedis</taxon>
        <taxon>Microsporidia</taxon>
        <taxon>Nosematidae</taxon>
        <taxon>Vairimorpha</taxon>
    </lineage>
</organism>
<gene>
    <name evidence="1" type="ORF">AAJ76_92000449</name>
</gene>
<protein>
    <submittedName>
        <fullName evidence="1">Uncharacterized protein</fullName>
    </submittedName>
</protein>
<reference evidence="1 2" key="1">
    <citation type="journal article" date="2015" name="Environ. Microbiol.">
        <title>Genome analyses suggest the presence of polyploidy and recent human-driven expansions in eight global populations of the honeybee pathogen Nosema ceranae.</title>
        <authorList>
            <person name="Pelin A."/>
            <person name="Selman M."/>
            <person name="Aris-Brosou S."/>
            <person name="Farinelli L."/>
            <person name="Corradi N."/>
        </authorList>
    </citation>
    <scope>NUCLEOTIDE SEQUENCE [LARGE SCALE GENOMIC DNA]</scope>
    <source>
        <strain evidence="1 2">PA08 1199</strain>
    </source>
</reference>
<keyword evidence="2" id="KW-1185">Reference proteome</keyword>
<evidence type="ECO:0000313" key="2">
    <source>
        <dbReference type="Proteomes" id="UP000034350"/>
    </source>
</evidence>
<sequence>MERIKQKNIIEISFMIEGYPVRHGEDKRYSCVLNFSKEYKYLHCKIWCGWLDIMFWLFLLLLEQGEGLFIIRYLKKTSQMSHNAEYFFTAKYSYNSNSLLKF</sequence>
<dbReference type="AlphaFoldDB" id="A0A0F9WBJ9"/>
<dbReference type="VEuPathDB" id="MicrosporidiaDB:AAJ76_92000449"/>
<proteinExistence type="predicted"/>
<dbReference type="RefSeq" id="XP_024330002.1">
    <property type="nucleotide sequence ID" value="XM_024476650.1"/>
</dbReference>
<comment type="caution">
    <text evidence="1">The sequence shown here is derived from an EMBL/GenBank/DDBJ whole genome shotgun (WGS) entry which is preliminary data.</text>
</comment>
<dbReference type="EMBL" id="JPQZ01000092">
    <property type="protein sequence ID" value="KKO74260.1"/>
    <property type="molecule type" value="Genomic_DNA"/>
</dbReference>
<dbReference type="GeneID" id="36321606"/>